<evidence type="ECO:0000256" key="5">
    <source>
        <dbReference type="ARBA" id="ARBA00022605"/>
    </source>
</evidence>
<dbReference type="InterPro" id="IPR013785">
    <property type="entry name" value="Aldolase_TIM"/>
</dbReference>
<comment type="similarity">
    <text evidence="9">Belongs to the TrpF family.</text>
</comment>
<comment type="catalytic activity">
    <reaction evidence="1 9">
        <text>N-(5-phospho-beta-D-ribosyl)anthranilate = 1-(2-carboxyphenylamino)-1-deoxy-D-ribulose 5-phosphate</text>
        <dbReference type="Rhea" id="RHEA:21540"/>
        <dbReference type="ChEBI" id="CHEBI:18277"/>
        <dbReference type="ChEBI" id="CHEBI:58613"/>
        <dbReference type="EC" id="5.3.1.24"/>
    </reaction>
</comment>
<keyword evidence="5 9" id="KW-0028">Amino-acid biosynthesis</keyword>
<evidence type="ECO:0000313" key="11">
    <source>
        <dbReference type="EMBL" id="MCG2419274.1"/>
    </source>
</evidence>
<dbReference type="GO" id="GO:0000162">
    <property type="term" value="P:L-tryptophan biosynthetic process"/>
    <property type="evidence" value="ECO:0007669"/>
    <property type="project" value="UniProtKB-UniRule"/>
</dbReference>
<evidence type="ECO:0000256" key="2">
    <source>
        <dbReference type="ARBA" id="ARBA00004664"/>
    </source>
</evidence>
<dbReference type="Proteomes" id="UP001139461">
    <property type="component" value="Unassembled WGS sequence"/>
</dbReference>
<evidence type="ECO:0000313" key="12">
    <source>
        <dbReference type="Proteomes" id="UP001139461"/>
    </source>
</evidence>
<dbReference type="InterPro" id="IPR044643">
    <property type="entry name" value="TrpF_fam"/>
</dbReference>
<sequence>MKTLLKVCGMKHNVAEVAELQPDYLGFIFYEKSPRFFDGEEIPSLPLGTKKVGIFVNEQISKVIALSIKHSLDVIQLHGEESKEYLLDLHAKLTLYYPEVVVWKAFSIDDNFDFNQLSIFENKVDAFLFDTKGREKGGNGFTFNWEILKNYTLKKPFILSGGIGLEEIFALKELLKTDLPIYGIDVNSKFEIEPGLKNIEDLKKFKNEL</sequence>
<evidence type="ECO:0000259" key="10">
    <source>
        <dbReference type="Pfam" id="PF00697"/>
    </source>
</evidence>
<dbReference type="SUPFAM" id="SSF51366">
    <property type="entry name" value="Ribulose-phoshate binding barrel"/>
    <property type="match status" value="1"/>
</dbReference>
<dbReference type="PANTHER" id="PTHR42894">
    <property type="entry name" value="N-(5'-PHOSPHORIBOSYL)ANTHRANILATE ISOMERASE"/>
    <property type="match status" value="1"/>
</dbReference>
<keyword evidence="12" id="KW-1185">Reference proteome</keyword>
<evidence type="ECO:0000256" key="3">
    <source>
        <dbReference type="ARBA" id="ARBA00012572"/>
    </source>
</evidence>
<keyword evidence="7 9" id="KW-0057">Aromatic amino acid biosynthesis</keyword>
<dbReference type="RefSeq" id="WP_237603062.1">
    <property type="nucleotide sequence ID" value="NZ_JAIRBA010000017.1"/>
</dbReference>
<dbReference type="InterPro" id="IPR011060">
    <property type="entry name" value="RibuloseP-bd_barrel"/>
</dbReference>
<evidence type="ECO:0000256" key="9">
    <source>
        <dbReference type="HAMAP-Rule" id="MF_00135"/>
    </source>
</evidence>
<feature type="domain" description="N-(5'phosphoribosyl) anthranilate isomerase (PRAI)" evidence="10">
    <location>
        <begin position="11"/>
        <end position="206"/>
    </location>
</feature>
<dbReference type="EC" id="5.3.1.24" evidence="3 9"/>
<evidence type="ECO:0000256" key="7">
    <source>
        <dbReference type="ARBA" id="ARBA00023141"/>
    </source>
</evidence>
<dbReference type="PANTHER" id="PTHR42894:SF1">
    <property type="entry name" value="N-(5'-PHOSPHORIBOSYL)ANTHRANILATE ISOMERASE"/>
    <property type="match status" value="1"/>
</dbReference>
<dbReference type="InterPro" id="IPR001240">
    <property type="entry name" value="PRAI_dom"/>
</dbReference>
<evidence type="ECO:0000256" key="1">
    <source>
        <dbReference type="ARBA" id="ARBA00001164"/>
    </source>
</evidence>
<dbReference type="HAMAP" id="MF_00135">
    <property type="entry name" value="PRAI"/>
    <property type="match status" value="1"/>
</dbReference>
<dbReference type="Gene3D" id="3.20.20.70">
    <property type="entry name" value="Aldolase class I"/>
    <property type="match status" value="1"/>
</dbReference>
<dbReference type="Pfam" id="PF00697">
    <property type="entry name" value="PRAI"/>
    <property type="match status" value="1"/>
</dbReference>
<evidence type="ECO:0000256" key="8">
    <source>
        <dbReference type="ARBA" id="ARBA00023235"/>
    </source>
</evidence>
<gene>
    <name evidence="9" type="primary">trpF</name>
    <name evidence="11" type="ORF">K8089_09590</name>
</gene>
<reference evidence="11" key="1">
    <citation type="submission" date="2021-09" db="EMBL/GenBank/DDBJ databases">
        <title>Genome of Aequorivita sp. strain F47161.</title>
        <authorList>
            <person name="Wang Y."/>
        </authorList>
    </citation>
    <scope>NUCLEOTIDE SEQUENCE</scope>
    <source>
        <strain evidence="11">F47161</strain>
    </source>
</reference>
<accession>A0A9X1QWT6</accession>
<proteinExistence type="inferred from homology"/>
<dbReference type="AlphaFoldDB" id="A0A9X1QWT6"/>
<name>A0A9X1QWT6_9FLAO</name>
<keyword evidence="8 9" id="KW-0413">Isomerase</keyword>
<protein>
    <recommendedName>
        <fullName evidence="4 9">N-(5'-phosphoribosyl)anthranilate isomerase</fullName>
        <shortName evidence="9">PRAI</shortName>
        <ecNumber evidence="3 9">5.3.1.24</ecNumber>
    </recommendedName>
</protein>
<organism evidence="11 12">
    <name type="scientific">Aequorivita vitellina</name>
    <dbReference type="NCBI Taxonomy" id="2874475"/>
    <lineage>
        <taxon>Bacteria</taxon>
        <taxon>Pseudomonadati</taxon>
        <taxon>Bacteroidota</taxon>
        <taxon>Flavobacteriia</taxon>
        <taxon>Flavobacteriales</taxon>
        <taxon>Flavobacteriaceae</taxon>
        <taxon>Aequorivita</taxon>
    </lineage>
</organism>
<keyword evidence="6 9" id="KW-0822">Tryptophan biosynthesis</keyword>
<comment type="pathway">
    <text evidence="2 9">Amino-acid biosynthesis; L-tryptophan biosynthesis; L-tryptophan from chorismate: step 3/5.</text>
</comment>
<evidence type="ECO:0000256" key="4">
    <source>
        <dbReference type="ARBA" id="ARBA00022272"/>
    </source>
</evidence>
<dbReference type="CDD" id="cd00405">
    <property type="entry name" value="PRAI"/>
    <property type="match status" value="1"/>
</dbReference>
<comment type="caution">
    <text evidence="11">The sequence shown here is derived from an EMBL/GenBank/DDBJ whole genome shotgun (WGS) entry which is preliminary data.</text>
</comment>
<dbReference type="GO" id="GO:0004640">
    <property type="term" value="F:phosphoribosylanthranilate isomerase activity"/>
    <property type="evidence" value="ECO:0007669"/>
    <property type="project" value="UniProtKB-UniRule"/>
</dbReference>
<evidence type="ECO:0000256" key="6">
    <source>
        <dbReference type="ARBA" id="ARBA00022822"/>
    </source>
</evidence>
<dbReference type="EMBL" id="JAIRBA010000017">
    <property type="protein sequence ID" value="MCG2419274.1"/>
    <property type="molecule type" value="Genomic_DNA"/>
</dbReference>